<proteinExistence type="predicted"/>
<dbReference type="EMBL" id="GBRH01270183">
    <property type="protein sequence ID" value="JAD27712.1"/>
    <property type="molecule type" value="Transcribed_RNA"/>
</dbReference>
<organism evidence="1">
    <name type="scientific">Arundo donax</name>
    <name type="common">Giant reed</name>
    <name type="synonym">Donax arundinaceus</name>
    <dbReference type="NCBI Taxonomy" id="35708"/>
    <lineage>
        <taxon>Eukaryota</taxon>
        <taxon>Viridiplantae</taxon>
        <taxon>Streptophyta</taxon>
        <taxon>Embryophyta</taxon>
        <taxon>Tracheophyta</taxon>
        <taxon>Spermatophyta</taxon>
        <taxon>Magnoliopsida</taxon>
        <taxon>Liliopsida</taxon>
        <taxon>Poales</taxon>
        <taxon>Poaceae</taxon>
        <taxon>PACMAD clade</taxon>
        <taxon>Arundinoideae</taxon>
        <taxon>Arundineae</taxon>
        <taxon>Arundo</taxon>
    </lineage>
</organism>
<name>A0A0A8YYN0_ARUDO</name>
<evidence type="ECO:0000313" key="1">
    <source>
        <dbReference type="EMBL" id="JAD27712.1"/>
    </source>
</evidence>
<protein>
    <submittedName>
        <fullName evidence="1">Uncharacterized protein</fullName>
    </submittedName>
</protein>
<dbReference type="AlphaFoldDB" id="A0A0A8YYN0"/>
<reference evidence="1" key="1">
    <citation type="submission" date="2014-09" db="EMBL/GenBank/DDBJ databases">
        <authorList>
            <person name="Magalhaes I.L.F."/>
            <person name="Oliveira U."/>
            <person name="Santos F.R."/>
            <person name="Vidigal T.H.D.A."/>
            <person name="Brescovit A.D."/>
            <person name="Santos A.J."/>
        </authorList>
    </citation>
    <scope>NUCLEOTIDE SEQUENCE</scope>
    <source>
        <tissue evidence="1">Shoot tissue taken approximately 20 cm above the soil surface</tissue>
    </source>
</reference>
<reference evidence="1" key="2">
    <citation type="journal article" date="2015" name="Data Brief">
        <title>Shoot transcriptome of the giant reed, Arundo donax.</title>
        <authorList>
            <person name="Barrero R.A."/>
            <person name="Guerrero F.D."/>
            <person name="Moolhuijzen P."/>
            <person name="Goolsby J.A."/>
            <person name="Tidwell J."/>
            <person name="Bellgard S.E."/>
            <person name="Bellgard M.I."/>
        </authorList>
    </citation>
    <scope>NUCLEOTIDE SEQUENCE</scope>
    <source>
        <tissue evidence="1">Shoot tissue taken approximately 20 cm above the soil surface</tissue>
    </source>
</reference>
<accession>A0A0A8YYN0</accession>
<sequence length="94" mass="10069">MIDGGVLQALELGKVTTSGARDCLDAAASSPASSSRIHLCICGLTLHVSTIPSTSTTKAPWRRECTGRQSKEAIIIILPRIVIKRLYGHIDLAR</sequence>